<gene>
    <name evidence="1" type="ORF">POJ06DRAFT_272995</name>
</gene>
<reference evidence="1" key="1">
    <citation type="submission" date="2023-03" db="EMBL/GenBank/DDBJ databases">
        <title>Near-Complete genome sequence of Lipomyces tetrasporous NRRL Y-64009, an oleaginous yeast capable of growing on lignocellulosic hydrolysates.</title>
        <authorList>
            <consortium name="Lawrence Berkeley National Laboratory"/>
            <person name="Jagtap S.S."/>
            <person name="Liu J.-J."/>
            <person name="Walukiewicz H.E."/>
            <person name="Pangilinan J."/>
            <person name="Lipzen A."/>
            <person name="Ahrendt S."/>
            <person name="Koriabine M."/>
            <person name="Cobaugh K."/>
            <person name="Salamov A."/>
            <person name="Yoshinaga Y."/>
            <person name="Ng V."/>
            <person name="Daum C."/>
            <person name="Grigoriev I.V."/>
            <person name="Slininger P.J."/>
            <person name="Dien B.S."/>
            <person name="Jin Y.-S."/>
            <person name="Rao C.V."/>
        </authorList>
    </citation>
    <scope>NUCLEOTIDE SEQUENCE</scope>
    <source>
        <strain evidence="1">NRRL Y-64009</strain>
    </source>
</reference>
<organism evidence="1 2">
    <name type="scientific">Lipomyces tetrasporus</name>
    <dbReference type="NCBI Taxonomy" id="54092"/>
    <lineage>
        <taxon>Eukaryota</taxon>
        <taxon>Fungi</taxon>
        <taxon>Dikarya</taxon>
        <taxon>Ascomycota</taxon>
        <taxon>Saccharomycotina</taxon>
        <taxon>Lipomycetes</taxon>
        <taxon>Lipomycetales</taxon>
        <taxon>Lipomycetaceae</taxon>
        <taxon>Lipomyces</taxon>
    </lineage>
</organism>
<name>A0AAD7R1W6_9ASCO</name>
<proteinExistence type="predicted"/>
<evidence type="ECO:0000313" key="1">
    <source>
        <dbReference type="EMBL" id="KAJ8104387.1"/>
    </source>
</evidence>
<sequence>MTGSRLSSMSSKYWADSYFPGNRLGHRTSNVAESFNSYILEARSLPVHAMMERIRLQLMLLRTERLKDKLRKDGKRITETAAKVLAKSVTLAREYIVIPANRDE</sequence>
<evidence type="ECO:0000313" key="2">
    <source>
        <dbReference type="Proteomes" id="UP001217417"/>
    </source>
</evidence>
<accession>A0AAD7R1W6</accession>
<dbReference type="RefSeq" id="XP_056047837.1">
    <property type="nucleotide sequence ID" value="XM_056189579.1"/>
</dbReference>
<keyword evidence="2" id="KW-1185">Reference proteome</keyword>
<dbReference type="EMBL" id="JARPMG010000001">
    <property type="protein sequence ID" value="KAJ8104387.1"/>
    <property type="molecule type" value="Genomic_DNA"/>
</dbReference>
<comment type="caution">
    <text evidence="1">The sequence shown here is derived from an EMBL/GenBank/DDBJ whole genome shotgun (WGS) entry which is preliminary data.</text>
</comment>
<protein>
    <submittedName>
        <fullName evidence="1">Uncharacterized protein</fullName>
    </submittedName>
</protein>
<dbReference type="Proteomes" id="UP001217417">
    <property type="component" value="Unassembled WGS sequence"/>
</dbReference>
<dbReference type="GeneID" id="80884745"/>
<dbReference type="AlphaFoldDB" id="A0AAD7R1W6"/>